<dbReference type="AlphaFoldDB" id="A0AAV1U7L8"/>
<dbReference type="EMBL" id="CAKLBY020000153">
    <property type="protein sequence ID" value="CAK7929702.1"/>
    <property type="molecule type" value="Genomic_DNA"/>
</dbReference>
<dbReference type="Proteomes" id="UP001162060">
    <property type="component" value="Unassembled WGS sequence"/>
</dbReference>
<proteinExistence type="predicted"/>
<sequence length="53" mass="5952">MKGSKPFKDAMIRPSLSLISLSLQFTLSPGKRSLDSVTQRQENRGAFKIQKTQ</sequence>
<evidence type="ECO:0000256" key="1">
    <source>
        <dbReference type="SAM" id="MobiDB-lite"/>
    </source>
</evidence>
<feature type="region of interest" description="Disordered" evidence="1">
    <location>
        <begin position="32"/>
        <end position="53"/>
    </location>
</feature>
<protein>
    <submittedName>
        <fullName evidence="2">Uncharacterized protein</fullName>
    </submittedName>
</protein>
<name>A0AAV1U7L8_9STRA</name>
<comment type="caution">
    <text evidence="2">The sequence shown here is derived from an EMBL/GenBank/DDBJ whole genome shotgun (WGS) entry which is preliminary data.</text>
</comment>
<accession>A0AAV1U7L8</accession>
<organism evidence="2 3">
    <name type="scientific">Peronospora matthiolae</name>
    <dbReference type="NCBI Taxonomy" id="2874970"/>
    <lineage>
        <taxon>Eukaryota</taxon>
        <taxon>Sar</taxon>
        <taxon>Stramenopiles</taxon>
        <taxon>Oomycota</taxon>
        <taxon>Peronosporomycetes</taxon>
        <taxon>Peronosporales</taxon>
        <taxon>Peronosporaceae</taxon>
        <taxon>Peronospora</taxon>
    </lineage>
</organism>
<gene>
    <name evidence="2" type="ORF">PM001_LOCUS14852</name>
</gene>
<reference evidence="2" key="1">
    <citation type="submission" date="2024-01" db="EMBL/GenBank/DDBJ databases">
        <authorList>
            <person name="Webb A."/>
        </authorList>
    </citation>
    <scope>NUCLEOTIDE SEQUENCE</scope>
    <source>
        <strain evidence="2">Pm1</strain>
    </source>
</reference>
<evidence type="ECO:0000313" key="2">
    <source>
        <dbReference type="EMBL" id="CAK7929702.1"/>
    </source>
</evidence>
<evidence type="ECO:0000313" key="3">
    <source>
        <dbReference type="Proteomes" id="UP001162060"/>
    </source>
</evidence>